<evidence type="ECO:0000259" key="1">
    <source>
        <dbReference type="Pfam" id="PF02602"/>
    </source>
</evidence>
<name>A0AA40AZD9_9PEZI</name>
<feature type="domain" description="Tetrapyrrole biosynthesis uroporphyrinogen III synthase" evidence="1">
    <location>
        <begin position="33"/>
        <end position="282"/>
    </location>
</feature>
<reference evidence="2" key="1">
    <citation type="submission" date="2023-06" db="EMBL/GenBank/DDBJ databases">
        <title>Genome-scale phylogeny and comparative genomics of the fungal order Sordariales.</title>
        <authorList>
            <consortium name="Lawrence Berkeley National Laboratory"/>
            <person name="Hensen N."/>
            <person name="Bonometti L."/>
            <person name="Westerberg I."/>
            <person name="Brannstrom I.O."/>
            <person name="Guillou S."/>
            <person name="Cros-Aarteil S."/>
            <person name="Calhoun S."/>
            <person name="Haridas S."/>
            <person name="Kuo A."/>
            <person name="Mondo S."/>
            <person name="Pangilinan J."/>
            <person name="Riley R."/>
            <person name="Labutti K."/>
            <person name="Andreopoulos B."/>
            <person name="Lipzen A."/>
            <person name="Chen C."/>
            <person name="Yanf M."/>
            <person name="Daum C."/>
            <person name="Ng V."/>
            <person name="Clum A."/>
            <person name="Steindorff A."/>
            <person name="Ohm R."/>
            <person name="Martin F."/>
            <person name="Silar P."/>
            <person name="Natvig D."/>
            <person name="Lalanne C."/>
            <person name="Gautier V."/>
            <person name="Ament-Velasquez S.L."/>
            <person name="Kruys A."/>
            <person name="Hutchinson M.I."/>
            <person name="Powell A.J."/>
            <person name="Barry K."/>
            <person name="Miller A.N."/>
            <person name="Grigoriev I.V."/>
            <person name="Debuchy R."/>
            <person name="Gladieux P."/>
            <person name="Thoren M.H."/>
            <person name="Johannesson H."/>
        </authorList>
    </citation>
    <scope>NUCLEOTIDE SEQUENCE</scope>
    <source>
        <strain evidence="2">SMH4607-1</strain>
    </source>
</reference>
<evidence type="ECO:0000313" key="3">
    <source>
        <dbReference type="Proteomes" id="UP001172102"/>
    </source>
</evidence>
<dbReference type="CDD" id="cd06578">
    <property type="entry name" value="HemD"/>
    <property type="match status" value="1"/>
</dbReference>
<proteinExistence type="predicted"/>
<comment type="caution">
    <text evidence="2">The sequence shown here is derived from an EMBL/GenBank/DDBJ whole genome shotgun (WGS) entry which is preliminary data.</text>
</comment>
<dbReference type="EMBL" id="JAUKUA010000002">
    <property type="protein sequence ID" value="KAK0724772.1"/>
    <property type="molecule type" value="Genomic_DNA"/>
</dbReference>
<dbReference type="SUPFAM" id="SSF69618">
    <property type="entry name" value="HemD-like"/>
    <property type="match status" value="1"/>
</dbReference>
<dbReference type="GO" id="GO:0005829">
    <property type="term" value="C:cytosol"/>
    <property type="evidence" value="ECO:0007669"/>
    <property type="project" value="TreeGrafter"/>
</dbReference>
<dbReference type="GO" id="GO:0004852">
    <property type="term" value="F:uroporphyrinogen-III synthase activity"/>
    <property type="evidence" value="ECO:0007669"/>
    <property type="project" value="InterPro"/>
</dbReference>
<dbReference type="GO" id="GO:0006780">
    <property type="term" value="P:uroporphyrinogen III biosynthetic process"/>
    <property type="evidence" value="ECO:0007669"/>
    <property type="project" value="InterPro"/>
</dbReference>
<dbReference type="Proteomes" id="UP001172102">
    <property type="component" value="Unassembled WGS sequence"/>
</dbReference>
<gene>
    <name evidence="2" type="ORF">B0H67DRAFT_641279</name>
</gene>
<evidence type="ECO:0000313" key="2">
    <source>
        <dbReference type="EMBL" id="KAK0724772.1"/>
    </source>
</evidence>
<dbReference type="Gene3D" id="3.40.50.10090">
    <property type="match status" value="2"/>
</dbReference>
<dbReference type="InterPro" id="IPR036108">
    <property type="entry name" value="4pyrrol_syn_uPrphyn_synt_sf"/>
</dbReference>
<sequence length="295" mass="32737">MSPRTPVFLLKTRSIPGDAYEELFSTPADDGFDFEPIFVPVLEHRFDEVGMATVRNLLRDHLIGRAQGSSYGGLVFTSQRAVEAFSALVQDGRDRDGWLDLHDIPVYSVGPATTRALKAAPQDTPLQIFGEHTGNGEDLARFIVEHYTEWYKDRASRPPLLFLVGEQRRDIIPRVLAASSILIDEVVVYGTGVMQSFKGDFEQLLQGTADRPLRWIVVFSPTGCDSMLSALGLLDENADRAKPMPPGRRTYIATIGPTTRDYLVKKFACAPDVCSEQPTPEGVRKGIAHYSRPVQ</sequence>
<dbReference type="InterPro" id="IPR003754">
    <property type="entry name" value="4pyrrol_synth_uPrphyn_synth"/>
</dbReference>
<dbReference type="PANTHER" id="PTHR12390">
    <property type="entry name" value="UROPORPHYRINOGEN III SYNTHASE"/>
    <property type="match status" value="1"/>
</dbReference>
<dbReference type="Pfam" id="PF02602">
    <property type="entry name" value="HEM4"/>
    <property type="match status" value="1"/>
</dbReference>
<keyword evidence="3" id="KW-1185">Reference proteome</keyword>
<protein>
    <submittedName>
        <fullName evidence="2">Tetrapyrrole biosynthesis, uroporphyrinogen III synthase</fullName>
    </submittedName>
</protein>
<dbReference type="AlphaFoldDB" id="A0AA40AZD9"/>
<accession>A0AA40AZD9</accession>
<organism evidence="2 3">
    <name type="scientific">Lasiosphaeris hirsuta</name>
    <dbReference type="NCBI Taxonomy" id="260670"/>
    <lineage>
        <taxon>Eukaryota</taxon>
        <taxon>Fungi</taxon>
        <taxon>Dikarya</taxon>
        <taxon>Ascomycota</taxon>
        <taxon>Pezizomycotina</taxon>
        <taxon>Sordariomycetes</taxon>
        <taxon>Sordariomycetidae</taxon>
        <taxon>Sordariales</taxon>
        <taxon>Lasiosphaeriaceae</taxon>
        <taxon>Lasiosphaeris</taxon>
    </lineage>
</organism>
<dbReference type="InterPro" id="IPR039793">
    <property type="entry name" value="UROS/Hem4"/>
</dbReference>
<dbReference type="FunFam" id="3.40.50.10090:FF:000011">
    <property type="entry name" value="Uroporphyrinogen-III synthase (UroS), putative"/>
    <property type="match status" value="1"/>
</dbReference>
<dbReference type="PANTHER" id="PTHR12390:SF0">
    <property type="entry name" value="UROPORPHYRINOGEN-III SYNTHASE"/>
    <property type="match status" value="1"/>
</dbReference>